<feature type="region of interest" description="Disordered" evidence="1">
    <location>
        <begin position="301"/>
        <end position="356"/>
    </location>
</feature>
<dbReference type="RefSeq" id="WP_189654187.1">
    <property type="nucleotide sequence ID" value="NZ_BMRC01000061.1"/>
</dbReference>
<sequence length="356" mass="37289">MIGALGFVATLQVTGAATAGPAPVTCEMGGTGQLTLESPPMIPAGAVSAQPFQARLDISNVAAAPQKFPGGDIQGLPAQISGRVTFSLEPGKQDEDSDHRTAEMLIHLSGTAVGGRAVLTGFGTLGDGTWKAVPGTHRLHATNLALTIPGAGPCHVSDIEPVGEFFVQPPATGEDEGPTSAHLVATIRRIMIALVVGAVGVFLYANRPKRFRRARKPRPAAPRAPRPEQAAHAPRPEQVTRDPRPEQAARAPRKVPELAGFESRPHLRLFRTFASIAGGCLLTLGLVVSCAIDRRTTLDDLPGLPVRPSPPVPDRAWPTAVPSHAGARREPPGSPFSGTRPTFTPARPSTPVQPGR</sequence>
<dbReference type="EMBL" id="JBHMEI010000047">
    <property type="protein sequence ID" value="MFB9207197.1"/>
    <property type="molecule type" value="Genomic_DNA"/>
</dbReference>
<evidence type="ECO:0000256" key="2">
    <source>
        <dbReference type="SAM" id="Phobius"/>
    </source>
</evidence>
<keyword evidence="4" id="KW-1185">Reference proteome</keyword>
<proteinExistence type="predicted"/>
<accession>A0ABV5IRN3</accession>
<name>A0ABV5IRN3_9ACTN</name>
<protein>
    <submittedName>
        <fullName evidence="3">Uncharacterized protein</fullName>
    </submittedName>
</protein>
<comment type="caution">
    <text evidence="3">The sequence shown here is derived from an EMBL/GenBank/DDBJ whole genome shotgun (WGS) entry which is preliminary data.</text>
</comment>
<evidence type="ECO:0000256" key="1">
    <source>
        <dbReference type="SAM" id="MobiDB-lite"/>
    </source>
</evidence>
<reference evidence="3 4" key="1">
    <citation type="submission" date="2024-09" db="EMBL/GenBank/DDBJ databases">
        <authorList>
            <person name="Sun Q."/>
            <person name="Mori K."/>
        </authorList>
    </citation>
    <scope>NUCLEOTIDE SEQUENCE [LARGE SCALE GENOMIC DNA]</scope>
    <source>
        <strain evidence="3 4">CCM 3426</strain>
    </source>
</reference>
<evidence type="ECO:0000313" key="4">
    <source>
        <dbReference type="Proteomes" id="UP001589647"/>
    </source>
</evidence>
<organism evidence="3 4">
    <name type="scientific">Nonomuraea spiralis</name>
    <dbReference type="NCBI Taxonomy" id="46182"/>
    <lineage>
        <taxon>Bacteria</taxon>
        <taxon>Bacillati</taxon>
        <taxon>Actinomycetota</taxon>
        <taxon>Actinomycetes</taxon>
        <taxon>Streptosporangiales</taxon>
        <taxon>Streptosporangiaceae</taxon>
        <taxon>Nonomuraea</taxon>
    </lineage>
</organism>
<dbReference type="Proteomes" id="UP001589647">
    <property type="component" value="Unassembled WGS sequence"/>
</dbReference>
<feature type="transmembrane region" description="Helical" evidence="2">
    <location>
        <begin position="187"/>
        <end position="206"/>
    </location>
</feature>
<keyword evidence="2" id="KW-1133">Transmembrane helix</keyword>
<feature type="region of interest" description="Disordered" evidence="1">
    <location>
        <begin position="213"/>
        <end position="257"/>
    </location>
</feature>
<keyword evidence="2" id="KW-0812">Transmembrane</keyword>
<evidence type="ECO:0000313" key="3">
    <source>
        <dbReference type="EMBL" id="MFB9207197.1"/>
    </source>
</evidence>
<keyword evidence="2" id="KW-0472">Membrane</keyword>
<feature type="compositionally biased region" description="Basic and acidic residues" evidence="1">
    <location>
        <begin position="234"/>
        <end position="247"/>
    </location>
</feature>
<gene>
    <name evidence="3" type="ORF">ACFFV7_38825</name>
</gene>